<keyword evidence="5 6" id="KW-0326">Glycosidase</keyword>
<dbReference type="SUPFAM" id="SSF52317">
    <property type="entry name" value="Class I glutamine amidotransferase-like"/>
    <property type="match status" value="1"/>
</dbReference>
<name>A0A7Y9ZBP6_9MICO</name>
<dbReference type="CDD" id="cd03143">
    <property type="entry name" value="A4_beta-galactosidase_middle_domain"/>
    <property type="match status" value="1"/>
</dbReference>
<dbReference type="GO" id="GO:0046872">
    <property type="term" value="F:metal ion binding"/>
    <property type="evidence" value="ECO:0007669"/>
    <property type="project" value="UniProtKB-KW"/>
</dbReference>
<evidence type="ECO:0000259" key="10">
    <source>
        <dbReference type="Pfam" id="PF02449"/>
    </source>
</evidence>
<feature type="domain" description="Beta-galactosidase C-terminal" evidence="12">
    <location>
        <begin position="610"/>
        <end position="664"/>
    </location>
</feature>
<evidence type="ECO:0000256" key="5">
    <source>
        <dbReference type="ARBA" id="ARBA00023295"/>
    </source>
</evidence>
<dbReference type="Gene3D" id="3.40.50.880">
    <property type="match status" value="1"/>
</dbReference>
<evidence type="ECO:0000256" key="3">
    <source>
        <dbReference type="ARBA" id="ARBA00012756"/>
    </source>
</evidence>
<feature type="binding site" evidence="8">
    <location>
        <position position="155"/>
    </location>
    <ligand>
        <name>substrate</name>
    </ligand>
</feature>
<accession>A0A7Y9ZBP6</accession>
<dbReference type="InterPro" id="IPR029062">
    <property type="entry name" value="Class_I_gatase-like"/>
</dbReference>
<dbReference type="OrthoDB" id="9800974at2"/>
<dbReference type="PANTHER" id="PTHR36447:SF1">
    <property type="entry name" value="BETA-GALACTOSIDASE GANA"/>
    <property type="match status" value="1"/>
</dbReference>
<dbReference type="GO" id="GO:0006012">
    <property type="term" value="P:galactose metabolic process"/>
    <property type="evidence" value="ECO:0007669"/>
    <property type="project" value="InterPro"/>
</dbReference>
<dbReference type="InterPro" id="IPR013780">
    <property type="entry name" value="Glyco_hydro_b"/>
</dbReference>
<dbReference type="AlphaFoldDB" id="A0A7Y9ZBP6"/>
<keyword evidence="14" id="KW-1185">Reference proteome</keyword>
<dbReference type="Pfam" id="PF02449">
    <property type="entry name" value="Glyco_hydro_42"/>
    <property type="match status" value="1"/>
</dbReference>
<dbReference type="PANTHER" id="PTHR36447">
    <property type="entry name" value="BETA-GALACTOSIDASE GANA"/>
    <property type="match status" value="1"/>
</dbReference>
<dbReference type="InterPro" id="IPR013529">
    <property type="entry name" value="Glyco_hydro_42_N"/>
</dbReference>
<evidence type="ECO:0000256" key="6">
    <source>
        <dbReference type="PIRNR" id="PIRNR001084"/>
    </source>
</evidence>
<feature type="binding site" evidence="9">
    <location>
        <position position="166"/>
    </location>
    <ligand>
        <name>Zn(2+)</name>
        <dbReference type="ChEBI" id="CHEBI:29105"/>
    </ligand>
</feature>
<keyword evidence="9" id="KW-0479">Metal-binding</keyword>
<reference evidence="13 14" key="1">
    <citation type="submission" date="2020-07" db="EMBL/GenBank/DDBJ databases">
        <title>Sequencing the genomes of 1000 actinobacteria strains.</title>
        <authorList>
            <person name="Klenk H.-P."/>
        </authorList>
    </citation>
    <scope>NUCLEOTIDE SEQUENCE [LARGE SCALE GENOMIC DNA]</scope>
    <source>
        <strain evidence="13 14">DSM 19970</strain>
    </source>
</reference>
<evidence type="ECO:0000259" key="11">
    <source>
        <dbReference type="Pfam" id="PF08532"/>
    </source>
</evidence>
<dbReference type="InterPro" id="IPR003476">
    <property type="entry name" value="Glyco_hydro_42"/>
</dbReference>
<dbReference type="Gene3D" id="2.60.40.1180">
    <property type="entry name" value="Golgi alpha-mannosidase II"/>
    <property type="match status" value="1"/>
</dbReference>
<feature type="active site" description="Proton donor" evidence="7">
    <location>
        <position position="156"/>
    </location>
</feature>
<evidence type="ECO:0000256" key="8">
    <source>
        <dbReference type="PIRSR" id="PIRSR001084-2"/>
    </source>
</evidence>
<dbReference type="EMBL" id="JACBZO010000001">
    <property type="protein sequence ID" value="NYI42429.1"/>
    <property type="molecule type" value="Genomic_DNA"/>
</dbReference>
<dbReference type="InterPro" id="IPR013738">
    <property type="entry name" value="Beta_galactosidase_Trimer"/>
</dbReference>
<organism evidence="13 14">
    <name type="scientific">Demequina lutea</name>
    <dbReference type="NCBI Taxonomy" id="431489"/>
    <lineage>
        <taxon>Bacteria</taxon>
        <taxon>Bacillati</taxon>
        <taxon>Actinomycetota</taxon>
        <taxon>Actinomycetes</taxon>
        <taxon>Micrococcales</taxon>
        <taxon>Demequinaceae</taxon>
        <taxon>Demequina</taxon>
    </lineage>
</organism>
<proteinExistence type="inferred from homology"/>
<feature type="binding site" evidence="9">
    <location>
        <position position="164"/>
    </location>
    <ligand>
        <name>Zn(2+)</name>
        <dbReference type="ChEBI" id="CHEBI:29105"/>
    </ligand>
</feature>
<feature type="binding site" evidence="8">
    <location>
        <position position="322"/>
    </location>
    <ligand>
        <name>substrate</name>
    </ligand>
</feature>
<dbReference type="Gene3D" id="3.20.20.80">
    <property type="entry name" value="Glycosidases"/>
    <property type="match status" value="1"/>
</dbReference>
<dbReference type="Proteomes" id="UP000547973">
    <property type="component" value="Unassembled WGS sequence"/>
</dbReference>
<dbReference type="InterPro" id="IPR013739">
    <property type="entry name" value="Beta_galactosidase_C"/>
</dbReference>
<keyword evidence="9" id="KW-0862">Zinc</keyword>
<feature type="domain" description="Glycoside hydrolase family 42 N-terminal" evidence="10">
    <location>
        <begin position="20"/>
        <end position="391"/>
    </location>
</feature>
<keyword evidence="4 6" id="KW-0378">Hydrolase</keyword>
<dbReference type="Pfam" id="PF08533">
    <property type="entry name" value="Glyco_hydro_42C"/>
    <property type="match status" value="1"/>
</dbReference>
<dbReference type="PIRSF" id="PIRSF001084">
    <property type="entry name" value="B-galactosidase"/>
    <property type="match status" value="1"/>
</dbReference>
<evidence type="ECO:0000256" key="1">
    <source>
        <dbReference type="ARBA" id="ARBA00001412"/>
    </source>
</evidence>
<dbReference type="GO" id="GO:0009341">
    <property type="term" value="C:beta-galactosidase complex"/>
    <property type="evidence" value="ECO:0007669"/>
    <property type="project" value="InterPro"/>
</dbReference>
<sequence>MTWSHSDNAWPTNGLSYGGDYNPEQWDRDTWREDMRLMKAAGVTMVSLGIFSWGLLEVGEGHYDWESMDEIVDLLGEHGIAIDMATPTAAPPAWLLDKHPEILPVDQDMQQHWPGARLGWCPSSPTFRTYAKSIVRAVAERYGNRGHVVMWHASNEYGGGNARCYCDVSQDAFRQWLSAKYGSIDALNEAWGSAFWGHTFRSFDQVTAPRGNDAKNPARVLDYDRFSSDALLDVFLMEREILKEVTPELPVTTNFMVGAEPDVVNYARWAPHMDIVANDHYTRSPDPCPQQDVAFSGDRMRAMTTDRRPWLLMEHSTSAVNWQPRNRAKEPGEMIRNSISHVAHGSDGAMFFQWRASRSGAEQFHSAMVPHAGEDSDLFREVCRLGGYLERLAPVVGSRTSAPRVGILFDDESGWSLSKGIKPCNELKYGRAVRDWHHAFWTGNESIEVASPWQDFADYEVLVVPALYVVEDEVAERISQFALGGGTVVITYLSGIVTPDSAVRLGGYPGAFRDLLGAWCEEFRPLQAGETFTLDNGWTGADWTELVRVADAEIVARYTGGALDGRAAVTRRTLDGGGRVYYVSAGLDRASIGNLVRQELGIRANGLPEGLEVAARENGEERFTFYINHSRDEMGIPAHGHDLITGEDVSHTLTIPGGDVRVLRTPISA</sequence>
<evidence type="ECO:0000256" key="9">
    <source>
        <dbReference type="PIRSR" id="PIRSR001084-3"/>
    </source>
</evidence>
<evidence type="ECO:0000259" key="12">
    <source>
        <dbReference type="Pfam" id="PF08533"/>
    </source>
</evidence>
<comment type="caution">
    <text evidence="13">The sequence shown here is derived from an EMBL/GenBank/DDBJ whole genome shotgun (WGS) entry which is preliminary data.</text>
</comment>
<protein>
    <recommendedName>
        <fullName evidence="3 6">Beta-galactosidase</fullName>
        <shortName evidence="6">Beta-gal</shortName>
        <ecNumber evidence="3 6">3.2.1.23</ecNumber>
    </recommendedName>
</protein>
<feature type="binding site" evidence="8">
    <location>
        <position position="117"/>
    </location>
    <ligand>
        <name>substrate</name>
    </ligand>
</feature>
<evidence type="ECO:0000313" key="14">
    <source>
        <dbReference type="Proteomes" id="UP000547973"/>
    </source>
</evidence>
<feature type="binding site" evidence="9">
    <location>
        <position position="121"/>
    </location>
    <ligand>
        <name>Zn(2+)</name>
        <dbReference type="ChEBI" id="CHEBI:29105"/>
    </ligand>
</feature>
<evidence type="ECO:0000256" key="4">
    <source>
        <dbReference type="ARBA" id="ARBA00022801"/>
    </source>
</evidence>
<dbReference type="InterPro" id="IPR017853">
    <property type="entry name" value="GH"/>
</dbReference>
<evidence type="ECO:0000313" key="13">
    <source>
        <dbReference type="EMBL" id="NYI42429.1"/>
    </source>
</evidence>
<dbReference type="SUPFAM" id="SSF51445">
    <property type="entry name" value="(Trans)glycosidases"/>
    <property type="match status" value="1"/>
</dbReference>
<comment type="catalytic activity">
    <reaction evidence="1 6">
        <text>Hydrolysis of terminal non-reducing beta-D-galactose residues in beta-D-galactosides.</text>
        <dbReference type="EC" id="3.2.1.23"/>
    </reaction>
</comment>
<gene>
    <name evidence="13" type="ORF">BKA03_002548</name>
</gene>
<dbReference type="GO" id="GO:0004565">
    <property type="term" value="F:beta-galactosidase activity"/>
    <property type="evidence" value="ECO:0007669"/>
    <property type="project" value="UniProtKB-EC"/>
</dbReference>
<feature type="active site" description="Nucleophile" evidence="7">
    <location>
        <position position="314"/>
    </location>
</feature>
<dbReference type="Pfam" id="PF08532">
    <property type="entry name" value="Glyco_hydro_42M"/>
    <property type="match status" value="1"/>
</dbReference>
<dbReference type="EC" id="3.2.1.23" evidence="3 6"/>
<evidence type="ECO:0000256" key="2">
    <source>
        <dbReference type="ARBA" id="ARBA00005940"/>
    </source>
</evidence>
<comment type="similarity">
    <text evidence="2 6">Belongs to the glycosyl hydrolase 42 family.</text>
</comment>
<evidence type="ECO:0000256" key="7">
    <source>
        <dbReference type="PIRSR" id="PIRSR001084-1"/>
    </source>
</evidence>
<dbReference type="RefSeq" id="WP_062074255.1">
    <property type="nucleotide sequence ID" value="NZ_BBRC01000002.1"/>
</dbReference>
<feature type="domain" description="Beta-galactosidase trimerisation" evidence="11">
    <location>
        <begin position="404"/>
        <end position="598"/>
    </location>
</feature>